<dbReference type="SUPFAM" id="SSF55031">
    <property type="entry name" value="Bacterial exopeptidase dimerisation domain"/>
    <property type="match status" value="1"/>
</dbReference>
<dbReference type="GO" id="GO:0016805">
    <property type="term" value="F:dipeptidase activity"/>
    <property type="evidence" value="ECO:0007669"/>
    <property type="project" value="TreeGrafter"/>
</dbReference>
<dbReference type="InterPro" id="IPR017439">
    <property type="entry name" value="Amidohydrolase"/>
</dbReference>
<dbReference type="GO" id="GO:0071713">
    <property type="term" value="F:para-aminobenzoyl-glutamate hydrolase activity"/>
    <property type="evidence" value="ECO:0007669"/>
    <property type="project" value="TreeGrafter"/>
</dbReference>
<evidence type="ECO:0000259" key="1">
    <source>
        <dbReference type="Pfam" id="PF07687"/>
    </source>
</evidence>
<dbReference type="NCBIfam" id="TIGR01891">
    <property type="entry name" value="amidohydrolases"/>
    <property type="match status" value="1"/>
</dbReference>
<dbReference type="InterPro" id="IPR052030">
    <property type="entry name" value="Peptidase_M20/M20A_hydrolases"/>
</dbReference>
<dbReference type="PANTHER" id="PTHR30575">
    <property type="entry name" value="PEPTIDASE M20"/>
    <property type="match status" value="1"/>
</dbReference>
<dbReference type="Proteomes" id="UP000192903">
    <property type="component" value="Unassembled WGS sequence"/>
</dbReference>
<dbReference type="Pfam" id="PF07687">
    <property type="entry name" value="M20_dimer"/>
    <property type="match status" value="1"/>
</dbReference>
<evidence type="ECO:0000313" key="2">
    <source>
        <dbReference type="EMBL" id="SMF62446.1"/>
    </source>
</evidence>
<sequence>MTDKADLAKRTIADFLDRNAPAFAKLSDSLFYFSELGMQEHRSAKLMGDLLEGHGFSVDRKPSGFETGFVARYGRGRPVIAIHTEYDANPGNSQQSGVDEPREIVAGAPGHCEGHNVNAACMVSAALALKQAIDEHEFAGEIRIIGAPGEEQLISRPYYVRDGLFDDVDIALHPHILDEFRSDFGLIQAAAVSVDFHFSGRSAHAAVAPWDGRDALDAVILMDSGMAQLREHMMPGLTMHRVVTHGGEQPNVIPARASVWWYFRGPTAESVDPLFARARDVAKGAALMTGCEVETSIRAAVWPVLLTEKVAEVIQRNIDAVGMPGWTEGEQDFARRLQRAAGKPEIGLRPAITPFSGPAQQISASNDCGDISWKVPMGRLWFPANVPHIPFHHWAGGAALATSIAHRGGLAGARVLAGTVVDYLTDPALVEEARTSFRSCIGDTVYHPLIPLDQIPPRSLNAGLMERYRPAMEAFYPAGEPVFT</sequence>
<dbReference type="RefSeq" id="WP_159457694.1">
    <property type="nucleotide sequence ID" value="NZ_FXAF01000010.1"/>
</dbReference>
<dbReference type="InterPro" id="IPR011650">
    <property type="entry name" value="Peptidase_M20_dimer"/>
</dbReference>
<dbReference type="OrthoDB" id="9781032at2"/>
<protein>
    <submittedName>
        <fullName evidence="2">Aminobenzoyl-glutamate utilization protein B</fullName>
    </submittedName>
</protein>
<reference evidence="3" key="1">
    <citation type="submission" date="2017-04" db="EMBL/GenBank/DDBJ databases">
        <authorList>
            <person name="Varghese N."/>
            <person name="Submissions S."/>
        </authorList>
    </citation>
    <scope>NUCLEOTIDE SEQUENCE [LARGE SCALE GENOMIC DNA]</scope>
    <source>
        <strain evidence="3">B4P</strain>
    </source>
</reference>
<dbReference type="SUPFAM" id="SSF53187">
    <property type="entry name" value="Zn-dependent exopeptidases"/>
    <property type="match status" value="1"/>
</dbReference>
<feature type="domain" description="Peptidase M20 dimerisation" evidence="1">
    <location>
        <begin position="192"/>
        <end position="283"/>
    </location>
</feature>
<dbReference type="Gene3D" id="3.30.70.360">
    <property type="match status" value="1"/>
</dbReference>
<dbReference type="PANTHER" id="PTHR30575:SF0">
    <property type="entry name" value="XAA-ARG DIPEPTIDASE"/>
    <property type="match status" value="1"/>
</dbReference>
<dbReference type="Gene3D" id="3.40.630.10">
    <property type="entry name" value="Zn peptidases"/>
    <property type="match status" value="1"/>
</dbReference>
<dbReference type="AlphaFoldDB" id="A0A1X7G1S2"/>
<evidence type="ECO:0000313" key="3">
    <source>
        <dbReference type="Proteomes" id="UP000192903"/>
    </source>
</evidence>
<name>A0A1X7G1S2_9HYPH</name>
<dbReference type="STRING" id="464029.SAMN02982989_0015"/>
<keyword evidence="3" id="KW-1185">Reference proteome</keyword>
<dbReference type="EMBL" id="FXAF01000010">
    <property type="protein sequence ID" value="SMF62446.1"/>
    <property type="molecule type" value="Genomic_DNA"/>
</dbReference>
<dbReference type="GO" id="GO:0005737">
    <property type="term" value="C:cytoplasm"/>
    <property type="evidence" value="ECO:0007669"/>
    <property type="project" value="TreeGrafter"/>
</dbReference>
<proteinExistence type="predicted"/>
<dbReference type="InterPro" id="IPR036264">
    <property type="entry name" value="Bact_exopeptidase_dim_dom"/>
</dbReference>
<organism evidence="2 3">
    <name type="scientific">Xaviernesmea oryzae</name>
    <dbReference type="NCBI Taxonomy" id="464029"/>
    <lineage>
        <taxon>Bacteria</taxon>
        <taxon>Pseudomonadati</taxon>
        <taxon>Pseudomonadota</taxon>
        <taxon>Alphaproteobacteria</taxon>
        <taxon>Hyphomicrobiales</taxon>
        <taxon>Rhizobiaceae</taxon>
        <taxon>Rhizobium/Agrobacterium group</taxon>
        <taxon>Xaviernesmea</taxon>
    </lineage>
</organism>
<accession>A0A1X7G1S2</accession>
<dbReference type="FunFam" id="3.30.70.360:FF:000004">
    <property type="entry name" value="Peptidase M20 domain-containing protein 2"/>
    <property type="match status" value="1"/>
</dbReference>
<dbReference type="GO" id="GO:0046657">
    <property type="term" value="P:folic acid catabolic process"/>
    <property type="evidence" value="ECO:0007669"/>
    <property type="project" value="TreeGrafter"/>
</dbReference>
<gene>
    <name evidence="2" type="ORF">SAMN02982989_0015</name>
</gene>